<dbReference type="Pfam" id="PF11383">
    <property type="entry name" value="DUF3187"/>
    <property type="match status" value="1"/>
</dbReference>
<comment type="caution">
    <text evidence="1">The sequence shown here is derived from an EMBL/GenBank/DDBJ whole genome shotgun (WGS) entry which is preliminary data.</text>
</comment>
<name>A0A3C1KIR8_9GAMM</name>
<gene>
    <name evidence="1" type="ORF">DCP75_00185</name>
</gene>
<dbReference type="Proteomes" id="UP000259273">
    <property type="component" value="Unassembled WGS sequence"/>
</dbReference>
<reference evidence="1 2" key="1">
    <citation type="journal article" date="2018" name="Nat. Biotechnol.">
        <title>A standardized bacterial taxonomy based on genome phylogeny substantially revises the tree of life.</title>
        <authorList>
            <person name="Parks D.H."/>
            <person name="Chuvochina M."/>
            <person name="Waite D.W."/>
            <person name="Rinke C."/>
            <person name="Skarshewski A."/>
            <person name="Chaumeil P.A."/>
            <person name="Hugenholtz P."/>
        </authorList>
    </citation>
    <scope>NUCLEOTIDE SEQUENCE [LARGE SCALE GENOMIC DNA]</scope>
    <source>
        <strain evidence="1">UBA9158</strain>
    </source>
</reference>
<dbReference type="STRING" id="1121937.GCA_000423125_01895"/>
<dbReference type="AlphaFoldDB" id="A0A3C1KIR8"/>
<proteinExistence type="predicted"/>
<evidence type="ECO:0000313" key="1">
    <source>
        <dbReference type="EMBL" id="HAN26156.1"/>
    </source>
</evidence>
<protein>
    <recommendedName>
        <fullName evidence="3">DUF3187 domain-containing protein</fullName>
    </recommendedName>
</protein>
<organism evidence="1 2">
    <name type="scientific">Haliea salexigens</name>
    <dbReference type="NCBI Taxonomy" id="287487"/>
    <lineage>
        <taxon>Bacteria</taxon>
        <taxon>Pseudomonadati</taxon>
        <taxon>Pseudomonadota</taxon>
        <taxon>Gammaproteobacteria</taxon>
        <taxon>Cellvibrionales</taxon>
        <taxon>Halieaceae</taxon>
        <taxon>Haliea</taxon>
    </lineage>
</organism>
<evidence type="ECO:0008006" key="3">
    <source>
        <dbReference type="Google" id="ProtNLM"/>
    </source>
</evidence>
<dbReference type="EMBL" id="DMND01000003">
    <property type="protein sequence ID" value="HAN26156.1"/>
    <property type="molecule type" value="Genomic_DNA"/>
</dbReference>
<dbReference type="InterPro" id="IPR021523">
    <property type="entry name" value="DUF3187"/>
</dbReference>
<sequence>MVNEGPRVRVTVPPRLSIRQFIGCGLLVLSLLLGNAARAVEPLYGKNLTPVAGLFGIPSARSAALLSTGEVAFAAHGALASHAVFDASAFEALRLDGETHRLALEWRYAFAPGWEFQMELPWLSHSGGSLDALIDGWHSLWGMPDGGRDAVPRDQLDFRYQTSSASLSLRDSASGAGDVTLALHRALVDDSEWQVSAGLGYKLATGDERELLGSGAEDAFAVLRANWAPAGSRGQLFGQAGYLRAGQIAGLQAVQERDLWFAGVGAGWAVHERVTLLAQIDAQSAPLQSELTALGAAALLLNVGARWQVSPRWALEAGFIEDIRVETAPDVTFQASLRFTP</sequence>
<evidence type="ECO:0000313" key="2">
    <source>
        <dbReference type="Proteomes" id="UP000259273"/>
    </source>
</evidence>
<accession>A0A3C1KIR8</accession>